<dbReference type="CDD" id="cd02440">
    <property type="entry name" value="AdoMet_MTases"/>
    <property type="match status" value="1"/>
</dbReference>
<evidence type="ECO:0000313" key="3">
    <source>
        <dbReference type="Proteomes" id="UP001605036"/>
    </source>
</evidence>
<gene>
    <name evidence="2" type="ORF">R1flu_010234</name>
</gene>
<keyword evidence="3" id="KW-1185">Reference proteome</keyword>
<dbReference type="EMBL" id="JBHFFA010000002">
    <property type="protein sequence ID" value="KAL2642647.1"/>
    <property type="molecule type" value="Genomic_DNA"/>
</dbReference>
<dbReference type="AlphaFoldDB" id="A0ABD1Z8M1"/>
<evidence type="ECO:0000313" key="2">
    <source>
        <dbReference type="EMBL" id="KAL2642647.1"/>
    </source>
</evidence>
<organism evidence="2 3">
    <name type="scientific">Riccia fluitans</name>
    <dbReference type="NCBI Taxonomy" id="41844"/>
    <lineage>
        <taxon>Eukaryota</taxon>
        <taxon>Viridiplantae</taxon>
        <taxon>Streptophyta</taxon>
        <taxon>Embryophyta</taxon>
        <taxon>Marchantiophyta</taxon>
        <taxon>Marchantiopsida</taxon>
        <taxon>Marchantiidae</taxon>
        <taxon>Marchantiales</taxon>
        <taxon>Ricciaceae</taxon>
        <taxon>Riccia</taxon>
    </lineage>
</organism>
<dbReference type="Proteomes" id="UP001605036">
    <property type="component" value="Unassembled WGS sequence"/>
</dbReference>
<accession>A0ABD1Z8M1</accession>
<proteinExistence type="predicted"/>
<reference evidence="2 3" key="1">
    <citation type="submission" date="2024-09" db="EMBL/GenBank/DDBJ databases">
        <title>Chromosome-scale assembly of Riccia fluitans.</title>
        <authorList>
            <person name="Paukszto L."/>
            <person name="Sawicki J."/>
            <person name="Karawczyk K."/>
            <person name="Piernik-Szablinska J."/>
            <person name="Szczecinska M."/>
            <person name="Mazdziarz M."/>
        </authorList>
    </citation>
    <scope>NUCLEOTIDE SEQUENCE [LARGE SCALE GENOMIC DNA]</scope>
    <source>
        <strain evidence="2">Rf_01</strain>
        <tissue evidence="2">Aerial parts of the thallus</tissue>
    </source>
</reference>
<name>A0ABD1Z8M1_9MARC</name>
<sequence>MALTAPCTLSRLQTGLRLKSEAYVSFRQSVSATTSRVECHGGVCRRNVARYSASAATTPQTDGAEKQDPVVQKVRFVCPICQQPVAATTSDSLGLASASVKREFRCPGCRKFYPSKGGIIDLTIQNKGSIAPLGALFFQNPLIAYVYERGYRDNFRNAGFPGLDEEAQRALDILELARGEVIMDLSCGPGGFTRRFVSSGKFDMVIAADFSEAMLEQARDFIEGDKSVDLSKVVLVRADAARLPFETSSLAGVHAGAAIHCWPNVQTSVAEISRVLRAGGVFVASTFLVGAPEFLDETLKPLREAVNSLQLQLSLFSESDLKGYVESCGFVNYQSYTRGRYILFSATKPE</sequence>
<dbReference type="Pfam" id="PF08241">
    <property type="entry name" value="Methyltransf_11"/>
    <property type="match status" value="1"/>
</dbReference>
<feature type="domain" description="Methyltransferase type 11" evidence="1">
    <location>
        <begin position="184"/>
        <end position="283"/>
    </location>
</feature>
<evidence type="ECO:0000259" key="1">
    <source>
        <dbReference type="Pfam" id="PF08241"/>
    </source>
</evidence>
<comment type="caution">
    <text evidence="2">The sequence shown here is derived from an EMBL/GenBank/DDBJ whole genome shotgun (WGS) entry which is preliminary data.</text>
</comment>
<dbReference type="Gene3D" id="3.40.50.150">
    <property type="entry name" value="Vaccinia Virus protein VP39"/>
    <property type="match status" value="1"/>
</dbReference>
<dbReference type="InterPro" id="IPR029063">
    <property type="entry name" value="SAM-dependent_MTases_sf"/>
</dbReference>
<dbReference type="PANTHER" id="PTHR43591:SF46">
    <property type="entry name" value="OS08G0411200 PROTEIN"/>
    <property type="match status" value="1"/>
</dbReference>
<dbReference type="SUPFAM" id="SSF53335">
    <property type="entry name" value="S-adenosyl-L-methionine-dependent methyltransferases"/>
    <property type="match status" value="1"/>
</dbReference>
<protein>
    <recommendedName>
        <fullName evidence="1">Methyltransferase type 11 domain-containing protein</fullName>
    </recommendedName>
</protein>
<dbReference type="PANTHER" id="PTHR43591">
    <property type="entry name" value="METHYLTRANSFERASE"/>
    <property type="match status" value="1"/>
</dbReference>
<dbReference type="InterPro" id="IPR013216">
    <property type="entry name" value="Methyltransf_11"/>
</dbReference>